<dbReference type="AlphaFoldDB" id="A0AAE0E9K2"/>
<evidence type="ECO:0000313" key="2">
    <source>
        <dbReference type="Proteomes" id="UP001281410"/>
    </source>
</evidence>
<gene>
    <name evidence="1" type="ORF">Dsin_013577</name>
</gene>
<protein>
    <recommendedName>
        <fullName evidence="3">Reverse transcriptase</fullName>
    </recommendedName>
</protein>
<organism evidence="1 2">
    <name type="scientific">Dipteronia sinensis</name>
    <dbReference type="NCBI Taxonomy" id="43782"/>
    <lineage>
        <taxon>Eukaryota</taxon>
        <taxon>Viridiplantae</taxon>
        <taxon>Streptophyta</taxon>
        <taxon>Embryophyta</taxon>
        <taxon>Tracheophyta</taxon>
        <taxon>Spermatophyta</taxon>
        <taxon>Magnoliopsida</taxon>
        <taxon>eudicotyledons</taxon>
        <taxon>Gunneridae</taxon>
        <taxon>Pentapetalae</taxon>
        <taxon>rosids</taxon>
        <taxon>malvids</taxon>
        <taxon>Sapindales</taxon>
        <taxon>Sapindaceae</taxon>
        <taxon>Hippocastanoideae</taxon>
        <taxon>Acereae</taxon>
        <taxon>Dipteronia</taxon>
    </lineage>
</organism>
<dbReference type="PANTHER" id="PTHR33710">
    <property type="entry name" value="BNAC02G09200D PROTEIN"/>
    <property type="match status" value="1"/>
</dbReference>
<dbReference type="Proteomes" id="UP001281410">
    <property type="component" value="Unassembled WGS sequence"/>
</dbReference>
<dbReference type="Gene3D" id="3.60.10.10">
    <property type="entry name" value="Endonuclease/exonuclease/phosphatase"/>
    <property type="match status" value="1"/>
</dbReference>
<evidence type="ECO:0000313" key="1">
    <source>
        <dbReference type="EMBL" id="KAK3219607.1"/>
    </source>
</evidence>
<keyword evidence="2" id="KW-1185">Reference proteome</keyword>
<proteinExistence type="predicted"/>
<comment type="caution">
    <text evidence="1">The sequence shown here is derived from an EMBL/GenBank/DDBJ whole genome shotgun (WGS) entry which is preliminary data.</text>
</comment>
<reference evidence="1" key="1">
    <citation type="journal article" date="2023" name="Plant J.">
        <title>Genome sequences and population genomics provide insights into the demographic history, inbreeding, and mutation load of two 'living fossil' tree species of Dipteronia.</title>
        <authorList>
            <person name="Feng Y."/>
            <person name="Comes H.P."/>
            <person name="Chen J."/>
            <person name="Zhu S."/>
            <person name="Lu R."/>
            <person name="Zhang X."/>
            <person name="Li P."/>
            <person name="Qiu J."/>
            <person name="Olsen K.M."/>
            <person name="Qiu Y."/>
        </authorList>
    </citation>
    <scope>NUCLEOTIDE SEQUENCE</scope>
    <source>
        <strain evidence="1">NBL</strain>
    </source>
</reference>
<accession>A0AAE0E9K2</accession>
<dbReference type="InterPro" id="IPR036691">
    <property type="entry name" value="Endo/exonu/phosph_ase_sf"/>
</dbReference>
<sequence>MMLFIQETRLNMFDSRTIVSLGGLLLTKGVGVDSVGSVGGLLTLWNENLFKAHSCISNKMCIIVAGELINAKKEVVLYNVYASNNEMERRPLWNFIVVSHGSPPMPWCIGEDFNTILNTILYTIERKGGTRNTCSIRSFNNFILRAKVIDLQVQGSAYIRSNWMEKASWARLDLFLISHIILSWIPKLIQISIPYSLSDHRAISLGEPSVDWGPSLFRFYNRWLEDKEIMGNVKGGWKERKVLGSQGFTLFSKVKAVKKIEGLAVS</sequence>
<dbReference type="SUPFAM" id="SSF56219">
    <property type="entry name" value="DNase I-like"/>
    <property type="match status" value="1"/>
</dbReference>
<evidence type="ECO:0008006" key="3">
    <source>
        <dbReference type="Google" id="ProtNLM"/>
    </source>
</evidence>
<name>A0AAE0E9K2_9ROSI</name>
<dbReference type="PANTHER" id="PTHR33710:SF64">
    <property type="entry name" value="ENDONUCLEASE_EXONUCLEASE_PHOSPHATASE DOMAIN-CONTAINING PROTEIN"/>
    <property type="match status" value="1"/>
</dbReference>
<dbReference type="EMBL" id="JANJYJ010000004">
    <property type="protein sequence ID" value="KAK3219607.1"/>
    <property type="molecule type" value="Genomic_DNA"/>
</dbReference>